<protein>
    <submittedName>
        <fullName evidence="2">Glucose-1-phosphate thymidylyltransferase</fullName>
    </submittedName>
</protein>
<dbReference type="InterPro" id="IPR029044">
    <property type="entry name" value="Nucleotide-diphossugar_trans"/>
</dbReference>
<dbReference type="GO" id="GO:0016740">
    <property type="term" value="F:transferase activity"/>
    <property type="evidence" value="ECO:0007669"/>
    <property type="project" value="UniProtKB-KW"/>
</dbReference>
<name>A0A318SBY6_9DEIO</name>
<dbReference type="EMBL" id="QJSX01000002">
    <property type="protein sequence ID" value="PYE55894.1"/>
    <property type="molecule type" value="Genomic_DNA"/>
</dbReference>
<dbReference type="Gene3D" id="2.160.10.10">
    <property type="entry name" value="Hexapeptide repeat proteins"/>
    <property type="match status" value="1"/>
</dbReference>
<dbReference type="Pfam" id="PF00483">
    <property type="entry name" value="NTP_transferase"/>
    <property type="match status" value="1"/>
</dbReference>
<dbReference type="AlphaFoldDB" id="A0A318SBY6"/>
<dbReference type="SUPFAM" id="SSF53448">
    <property type="entry name" value="Nucleotide-diphospho-sugar transferases"/>
    <property type="match status" value="1"/>
</dbReference>
<dbReference type="InterPro" id="IPR005835">
    <property type="entry name" value="NTP_transferase_dom"/>
</dbReference>
<dbReference type="RefSeq" id="WP_110885426.1">
    <property type="nucleotide sequence ID" value="NZ_QJSX01000002.1"/>
</dbReference>
<gene>
    <name evidence="2" type="ORF">DES52_102260</name>
</gene>
<keyword evidence="2" id="KW-0808">Transferase</keyword>
<accession>A0A318SBY6</accession>
<keyword evidence="3" id="KW-1185">Reference proteome</keyword>
<dbReference type="PANTHER" id="PTHR42883">
    <property type="entry name" value="GLUCOSE-1-PHOSPHATE THYMIDYLTRANSFERASE"/>
    <property type="match status" value="1"/>
</dbReference>
<feature type="domain" description="Nucleotidyl transferase" evidence="1">
    <location>
        <begin position="2"/>
        <end position="233"/>
    </location>
</feature>
<sequence length="352" mass="37576">MKGVIPAAGLGTRLRPLTYTRPKPVLPVAGKPIIVHAIDNLVAAGVTDIGIVVSDLTHEAIESVVGQSSASSITYIWQRETLGLGHAVKMARDWLGDDDFCVYLGDNLFEFGVSEYIQAFESSRPDAVIALVEVENPTAFGVAQMEGDRIVRLVEKPKNPPSNLAVAGVYCFTNKILRILEDLAPSARGEYEITDAIQGLIEAGGPVLGHRVSGWWKDTGKPFDLIDANRLLLEALEPQVDGEVVNSRISGRVVIGAGSVVRDSIIVGPALIGENVVIENAYVGPFTSIGSKSVIRAAEVECSVIDESVTIDSVDTRLQECLIGLRASVRGGKRVPRTLGLTLSDASIVELT</sequence>
<reference evidence="2 3" key="1">
    <citation type="submission" date="2018-06" db="EMBL/GenBank/DDBJ databases">
        <title>Genomic Encyclopedia of Type Strains, Phase IV (KMG-IV): sequencing the most valuable type-strain genomes for metagenomic binning, comparative biology and taxonomic classification.</title>
        <authorList>
            <person name="Goeker M."/>
        </authorList>
    </citation>
    <scope>NUCLEOTIDE SEQUENCE [LARGE SCALE GENOMIC DNA]</scope>
    <source>
        <strain evidence="2 3">DSM 18048</strain>
    </source>
</reference>
<evidence type="ECO:0000313" key="3">
    <source>
        <dbReference type="Proteomes" id="UP000248326"/>
    </source>
</evidence>
<dbReference type="PANTHER" id="PTHR42883:SF2">
    <property type="entry name" value="THYMIDYLYLTRANSFERASE"/>
    <property type="match status" value="1"/>
</dbReference>
<dbReference type="CDD" id="cd04189">
    <property type="entry name" value="G1P_TT_long"/>
    <property type="match status" value="1"/>
</dbReference>
<dbReference type="Proteomes" id="UP000248326">
    <property type="component" value="Unassembled WGS sequence"/>
</dbReference>
<dbReference type="Gene3D" id="3.90.550.10">
    <property type="entry name" value="Spore Coat Polysaccharide Biosynthesis Protein SpsA, Chain A"/>
    <property type="match status" value="1"/>
</dbReference>
<comment type="caution">
    <text evidence="2">The sequence shown here is derived from an EMBL/GenBank/DDBJ whole genome shotgun (WGS) entry which is preliminary data.</text>
</comment>
<organism evidence="2 3">
    <name type="scientific">Deinococcus yavapaiensis KR-236</name>
    <dbReference type="NCBI Taxonomy" id="694435"/>
    <lineage>
        <taxon>Bacteria</taxon>
        <taxon>Thermotogati</taxon>
        <taxon>Deinococcota</taxon>
        <taxon>Deinococci</taxon>
        <taxon>Deinococcales</taxon>
        <taxon>Deinococcaceae</taxon>
        <taxon>Deinococcus</taxon>
    </lineage>
</organism>
<evidence type="ECO:0000313" key="2">
    <source>
        <dbReference type="EMBL" id="PYE55894.1"/>
    </source>
</evidence>
<dbReference type="OrthoDB" id="9803871at2"/>
<proteinExistence type="predicted"/>
<evidence type="ECO:0000259" key="1">
    <source>
        <dbReference type="Pfam" id="PF00483"/>
    </source>
</evidence>
<dbReference type="InterPro" id="IPR005908">
    <property type="entry name" value="G1P_thy_trans_l"/>
</dbReference>
<dbReference type="NCBIfam" id="TIGR01208">
    <property type="entry name" value="rmlA_long"/>
    <property type="match status" value="1"/>
</dbReference>